<evidence type="ECO:0000256" key="1">
    <source>
        <dbReference type="ARBA" id="ARBA00004496"/>
    </source>
</evidence>
<gene>
    <name evidence="13" type="primary">recU</name>
    <name evidence="14" type="ORF">ACFQO8_03760</name>
</gene>
<dbReference type="Gene3D" id="3.40.1350.10">
    <property type="match status" value="1"/>
</dbReference>
<dbReference type="Proteomes" id="UP001596439">
    <property type="component" value="Unassembled WGS sequence"/>
</dbReference>
<evidence type="ECO:0000256" key="12">
    <source>
        <dbReference type="ARBA" id="ARBA00029523"/>
    </source>
</evidence>
<reference evidence="15" key="1">
    <citation type="journal article" date="2019" name="Int. J. Syst. Evol. Microbiol.">
        <title>The Global Catalogue of Microorganisms (GCM) 10K type strain sequencing project: providing services to taxonomists for standard genome sequencing and annotation.</title>
        <authorList>
            <consortium name="The Broad Institute Genomics Platform"/>
            <consortium name="The Broad Institute Genome Sequencing Center for Infectious Disease"/>
            <person name="Wu L."/>
            <person name="Ma J."/>
        </authorList>
    </citation>
    <scope>NUCLEOTIDE SEQUENCE [LARGE SCALE GENOMIC DNA]</scope>
    <source>
        <strain evidence="15">CCUG 55590</strain>
    </source>
</reference>
<dbReference type="HAMAP" id="MF_00130">
    <property type="entry name" value="RecU"/>
    <property type="match status" value="1"/>
</dbReference>
<keyword evidence="3 13" id="KW-0540">Nuclease</keyword>
<keyword evidence="4 13" id="KW-0479">Metal-binding</keyword>
<comment type="caution">
    <text evidence="14">The sequence shown here is derived from an EMBL/GenBank/DDBJ whole genome shotgun (WGS) entry which is preliminary data.</text>
</comment>
<dbReference type="SUPFAM" id="SSF52980">
    <property type="entry name" value="Restriction endonuclease-like"/>
    <property type="match status" value="1"/>
</dbReference>
<sequence length="171" mass="20110">MAARKANLGKYLERLVIQSNRVYLLRQEAVIHQAHPEVKTIKGLKPFYNSKAGLDFYGVYDGKYITFDTKETGSKTSFPLENIKDHQYGTLINTEKQNGIAFFLVRFNYFGETYFLNAEQARRWWEQQNEKNGRKSIPYKWFLENCKVVKRQSAVALDWLSIVREELGKRD</sequence>
<keyword evidence="7 13" id="KW-0378">Hydrolase</keyword>
<comment type="similarity">
    <text evidence="11 13">Belongs to the RecU family.</text>
</comment>
<dbReference type="Pfam" id="PF03838">
    <property type="entry name" value="RecU"/>
    <property type="match status" value="1"/>
</dbReference>
<evidence type="ECO:0000256" key="13">
    <source>
        <dbReference type="HAMAP-Rule" id="MF_00130"/>
    </source>
</evidence>
<comment type="subcellular location">
    <subcellularLocation>
        <location evidence="1 13">Cytoplasm</location>
    </subcellularLocation>
</comment>
<evidence type="ECO:0000256" key="11">
    <source>
        <dbReference type="ARBA" id="ARBA00023447"/>
    </source>
</evidence>
<comment type="catalytic activity">
    <reaction evidence="13">
        <text>Endonucleolytic cleavage at a junction such as a reciprocal single-stranded crossover between two homologous DNA duplexes (Holliday junction).</text>
        <dbReference type="EC" id="3.1.21.10"/>
    </reaction>
</comment>
<keyword evidence="8 13" id="KW-0460">Magnesium</keyword>
<protein>
    <recommendedName>
        <fullName evidence="12 13">Holliday junction resolvase RecU</fullName>
        <ecNumber evidence="13">3.1.21.10</ecNumber>
    </recommendedName>
    <alternativeName>
        <fullName evidence="13">Recombination protein U homolog</fullName>
    </alternativeName>
</protein>
<keyword evidence="2 13" id="KW-0963">Cytoplasm</keyword>
<evidence type="ECO:0000256" key="8">
    <source>
        <dbReference type="ARBA" id="ARBA00022842"/>
    </source>
</evidence>
<keyword evidence="6 13" id="KW-0227">DNA damage</keyword>
<dbReference type="EC" id="3.1.21.10" evidence="13"/>
<evidence type="ECO:0000256" key="7">
    <source>
        <dbReference type="ARBA" id="ARBA00022801"/>
    </source>
</evidence>
<evidence type="ECO:0000313" key="14">
    <source>
        <dbReference type="EMBL" id="MFC7389247.1"/>
    </source>
</evidence>
<proteinExistence type="inferred from homology"/>
<evidence type="ECO:0000256" key="3">
    <source>
        <dbReference type="ARBA" id="ARBA00022722"/>
    </source>
</evidence>
<keyword evidence="9 13" id="KW-0233">DNA recombination</keyword>
<comment type="cofactor">
    <cofactor evidence="13">
        <name>Mg(2+)</name>
        <dbReference type="ChEBI" id="CHEBI:18420"/>
    </cofactor>
    <text evidence="13">Binds 1 Mg(2+) ion per subunit.</text>
</comment>
<evidence type="ECO:0000256" key="6">
    <source>
        <dbReference type="ARBA" id="ARBA00022763"/>
    </source>
</evidence>
<comment type="function">
    <text evidence="13">Endonuclease that resolves Holliday junction intermediates in genetic recombination. Cleaves mobile four-strand junctions by introducing symmetrical nicks in paired strands. Promotes annealing of linear ssDNA with homologous dsDNA. Required for DNA repair, homologous recombination and chromosome segregation.</text>
</comment>
<evidence type="ECO:0000256" key="5">
    <source>
        <dbReference type="ARBA" id="ARBA00022759"/>
    </source>
</evidence>
<feature type="binding site" evidence="13">
    <location>
        <position position="87"/>
    </location>
    <ligand>
        <name>Mg(2+)</name>
        <dbReference type="ChEBI" id="CHEBI:18420"/>
    </ligand>
</feature>
<keyword evidence="15" id="KW-1185">Reference proteome</keyword>
<dbReference type="InterPro" id="IPR011856">
    <property type="entry name" value="tRNA_endonuc-like_dom_sf"/>
</dbReference>
<dbReference type="EMBL" id="JBHTCE010000001">
    <property type="protein sequence ID" value="MFC7389247.1"/>
    <property type="molecule type" value="Genomic_DNA"/>
</dbReference>
<feature type="site" description="Transition state stabilizer" evidence="13">
    <location>
        <position position="70"/>
    </location>
</feature>
<evidence type="ECO:0000256" key="9">
    <source>
        <dbReference type="ARBA" id="ARBA00023172"/>
    </source>
</evidence>
<dbReference type="RefSeq" id="WP_214787074.1">
    <property type="nucleotide sequence ID" value="NZ_JANIEL010000051.1"/>
</dbReference>
<comment type="caution">
    <text evidence="13">Lacks conserved residue(s) required for the propagation of feature annotation.</text>
</comment>
<organism evidence="14 15">
    <name type="scientific">Exiguobacterium aestuarii</name>
    <dbReference type="NCBI Taxonomy" id="273527"/>
    <lineage>
        <taxon>Bacteria</taxon>
        <taxon>Bacillati</taxon>
        <taxon>Bacillota</taxon>
        <taxon>Bacilli</taxon>
        <taxon>Bacillales</taxon>
        <taxon>Bacillales Family XII. Incertae Sedis</taxon>
        <taxon>Exiguobacterium</taxon>
    </lineage>
</organism>
<accession>A0ABW2PJF2</accession>
<evidence type="ECO:0000313" key="15">
    <source>
        <dbReference type="Proteomes" id="UP001596439"/>
    </source>
</evidence>
<name>A0ABW2PJF2_9BACL</name>
<evidence type="ECO:0000256" key="10">
    <source>
        <dbReference type="ARBA" id="ARBA00023204"/>
    </source>
</evidence>
<keyword evidence="10 13" id="KW-0234">DNA repair</keyword>
<keyword evidence="5 13" id="KW-0255">Endonuclease</keyword>
<feature type="binding site" evidence="13">
    <location>
        <position position="68"/>
    </location>
    <ligand>
        <name>Mg(2+)</name>
        <dbReference type="ChEBI" id="CHEBI:18420"/>
    </ligand>
</feature>
<dbReference type="InterPro" id="IPR004612">
    <property type="entry name" value="Resolv_RecU"/>
</dbReference>
<evidence type="ECO:0000256" key="4">
    <source>
        <dbReference type="ARBA" id="ARBA00022723"/>
    </source>
</evidence>
<dbReference type="CDD" id="cd22354">
    <property type="entry name" value="RecU-like"/>
    <property type="match status" value="1"/>
</dbReference>
<feature type="binding site" evidence="13">
    <location>
        <position position="55"/>
    </location>
    <ligand>
        <name>Mg(2+)</name>
        <dbReference type="ChEBI" id="CHEBI:18420"/>
    </ligand>
</feature>
<evidence type="ECO:0000256" key="2">
    <source>
        <dbReference type="ARBA" id="ARBA00022490"/>
    </source>
</evidence>
<dbReference type="InterPro" id="IPR011335">
    <property type="entry name" value="Restrct_endonuc-II-like"/>
</dbReference>